<dbReference type="Pfam" id="PF00753">
    <property type="entry name" value="Lactamase_B"/>
    <property type="match status" value="1"/>
</dbReference>
<keyword evidence="4" id="KW-0862">Zinc</keyword>
<feature type="domain" description="Metallo-beta-lactamase" evidence="6">
    <location>
        <begin position="101"/>
        <end position="308"/>
    </location>
</feature>
<dbReference type="PANTHER" id="PTHR42978">
    <property type="entry name" value="QUORUM-QUENCHING LACTONASE YTNP-RELATED-RELATED"/>
    <property type="match status" value="1"/>
</dbReference>
<keyword evidence="3 7" id="KW-0378">Hydrolase</keyword>
<evidence type="ECO:0000256" key="4">
    <source>
        <dbReference type="ARBA" id="ARBA00022833"/>
    </source>
</evidence>
<dbReference type="Proteomes" id="UP000528964">
    <property type="component" value="Unassembled WGS sequence"/>
</dbReference>
<evidence type="ECO:0000256" key="1">
    <source>
        <dbReference type="ARBA" id="ARBA00007749"/>
    </source>
</evidence>
<sequence>MFSQKTILTRRGAIACATAALAAPALLRGLAAPAQAKAPLAGPWSPVFHRFRLGDFEVTTVSDAGVMIDGPWPIVGEDRPAAEVEALMRDNLLPEKRFQPGFTPTFVNTGRELILFDAGNGPDGFVPRPAGGRLVESMKQAGLTPEQVDVVALTHCHPDHMGGLMEGGKPVFPNARYAVGADEHAFWSRDERMSAAEGGNELASARMFRRNVAPFAERTTFLKPGQEVAPGVTALAAFGHTPGHLAYHLESGGRRLLLWGDCAHHEVASLARPEWSAFFDMDKQQGAATRKRIYDMAATERLPVVGYHTSFPSAGYVERAGEAYRWLPLTYQLNP</sequence>
<accession>A0A7W6D076</accession>
<name>A0A7W6D076_9HYPH</name>
<dbReference type="SUPFAM" id="SSF56281">
    <property type="entry name" value="Metallo-hydrolase/oxidoreductase"/>
    <property type="match status" value="1"/>
</dbReference>
<dbReference type="GO" id="GO:0046872">
    <property type="term" value="F:metal ion binding"/>
    <property type="evidence" value="ECO:0007669"/>
    <property type="project" value="UniProtKB-KW"/>
</dbReference>
<dbReference type="AlphaFoldDB" id="A0A7W6D076"/>
<keyword evidence="5" id="KW-0732">Signal</keyword>
<proteinExistence type="inferred from homology"/>
<dbReference type="CDD" id="cd07720">
    <property type="entry name" value="OPHC2-like_MBL-fold"/>
    <property type="match status" value="1"/>
</dbReference>
<evidence type="ECO:0000313" key="7">
    <source>
        <dbReference type="EMBL" id="MBB3973582.1"/>
    </source>
</evidence>
<keyword evidence="2" id="KW-0479">Metal-binding</keyword>
<evidence type="ECO:0000256" key="2">
    <source>
        <dbReference type="ARBA" id="ARBA00022723"/>
    </source>
</evidence>
<organism evidence="7 8">
    <name type="scientific">Hansschlegelia beijingensis</name>
    <dbReference type="NCBI Taxonomy" id="1133344"/>
    <lineage>
        <taxon>Bacteria</taxon>
        <taxon>Pseudomonadati</taxon>
        <taxon>Pseudomonadota</taxon>
        <taxon>Alphaproteobacteria</taxon>
        <taxon>Hyphomicrobiales</taxon>
        <taxon>Methylopilaceae</taxon>
        <taxon>Hansschlegelia</taxon>
    </lineage>
</organism>
<comment type="caution">
    <text evidence="7">The sequence shown here is derived from an EMBL/GenBank/DDBJ whole genome shotgun (WGS) entry which is preliminary data.</text>
</comment>
<gene>
    <name evidence="7" type="ORF">GGR24_002252</name>
</gene>
<protein>
    <submittedName>
        <fullName evidence="7">Glyoxylase-like metal-dependent hydrolase (Beta-lactamase superfamily II)</fullName>
    </submittedName>
</protein>
<dbReference type="PROSITE" id="PS51318">
    <property type="entry name" value="TAT"/>
    <property type="match status" value="1"/>
</dbReference>
<evidence type="ECO:0000256" key="5">
    <source>
        <dbReference type="SAM" id="SignalP"/>
    </source>
</evidence>
<evidence type="ECO:0000259" key="6">
    <source>
        <dbReference type="SMART" id="SM00849"/>
    </source>
</evidence>
<feature type="signal peptide" evidence="5">
    <location>
        <begin position="1"/>
        <end position="36"/>
    </location>
</feature>
<dbReference type="Gene3D" id="3.60.15.10">
    <property type="entry name" value="Ribonuclease Z/Hydroxyacylglutathione hydrolase-like"/>
    <property type="match status" value="1"/>
</dbReference>
<dbReference type="EMBL" id="JACIDR010000003">
    <property type="protein sequence ID" value="MBB3973582.1"/>
    <property type="molecule type" value="Genomic_DNA"/>
</dbReference>
<dbReference type="PANTHER" id="PTHR42978:SF6">
    <property type="entry name" value="QUORUM-QUENCHING LACTONASE YTNP-RELATED"/>
    <property type="match status" value="1"/>
</dbReference>
<dbReference type="InterPro" id="IPR036866">
    <property type="entry name" value="RibonucZ/Hydroxyglut_hydro"/>
</dbReference>
<reference evidence="7 8" key="1">
    <citation type="submission" date="2020-08" db="EMBL/GenBank/DDBJ databases">
        <title>Genomic Encyclopedia of Type Strains, Phase IV (KMG-IV): sequencing the most valuable type-strain genomes for metagenomic binning, comparative biology and taxonomic classification.</title>
        <authorList>
            <person name="Goeker M."/>
        </authorList>
    </citation>
    <scope>NUCLEOTIDE SEQUENCE [LARGE SCALE GENOMIC DNA]</scope>
    <source>
        <strain evidence="7 8">DSM 25481</strain>
    </source>
</reference>
<feature type="chain" id="PRO_5030678742" evidence="5">
    <location>
        <begin position="37"/>
        <end position="335"/>
    </location>
</feature>
<evidence type="ECO:0000256" key="3">
    <source>
        <dbReference type="ARBA" id="ARBA00022801"/>
    </source>
</evidence>
<dbReference type="InterPro" id="IPR006311">
    <property type="entry name" value="TAT_signal"/>
</dbReference>
<dbReference type="SMART" id="SM00849">
    <property type="entry name" value="Lactamase_B"/>
    <property type="match status" value="1"/>
</dbReference>
<dbReference type="GO" id="GO:0016787">
    <property type="term" value="F:hydrolase activity"/>
    <property type="evidence" value="ECO:0007669"/>
    <property type="project" value="UniProtKB-KW"/>
</dbReference>
<keyword evidence="8" id="KW-1185">Reference proteome</keyword>
<evidence type="ECO:0000313" key="8">
    <source>
        <dbReference type="Proteomes" id="UP000528964"/>
    </source>
</evidence>
<dbReference type="InterPro" id="IPR051013">
    <property type="entry name" value="MBL_superfamily_lactonases"/>
</dbReference>
<dbReference type="RefSeq" id="WP_183395440.1">
    <property type="nucleotide sequence ID" value="NZ_JACIDR010000003.1"/>
</dbReference>
<dbReference type="InterPro" id="IPR001279">
    <property type="entry name" value="Metallo-B-lactamas"/>
</dbReference>
<comment type="similarity">
    <text evidence="1">Belongs to the metallo-beta-lactamase superfamily.</text>
</comment>